<dbReference type="EMBL" id="AOIP01000056">
    <property type="protein sequence ID" value="ELY99608.1"/>
    <property type="molecule type" value="Genomic_DNA"/>
</dbReference>
<dbReference type="PANTHER" id="PTHR43244">
    <property type="match status" value="1"/>
</dbReference>
<evidence type="ECO:0000256" key="1">
    <source>
        <dbReference type="ARBA" id="ARBA00023002"/>
    </source>
</evidence>
<dbReference type="PANTHER" id="PTHR43244:SF1">
    <property type="entry name" value="5,10-METHYLENETETRAHYDROMETHANOPTERIN REDUCTASE"/>
    <property type="match status" value="1"/>
</dbReference>
<dbReference type="InterPro" id="IPR011251">
    <property type="entry name" value="Luciferase-like_dom"/>
</dbReference>
<dbReference type="GO" id="GO:0004497">
    <property type="term" value="F:monooxygenase activity"/>
    <property type="evidence" value="ECO:0007669"/>
    <property type="project" value="UniProtKB-KW"/>
</dbReference>
<reference evidence="3 4" key="1">
    <citation type="journal article" date="2014" name="PLoS Genet.">
        <title>Phylogenetically driven sequencing of extremely halophilic archaea reveals strategies for static and dynamic osmo-response.</title>
        <authorList>
            <person name="Becker E.A."/>
            <person name="Seitzer P.M."/>
            <person name="Tritt A."/>
            <person name="Larsen D."/>
            <person name="Krusor M."/>
            <person name="Yao A.I."/>
            <person name="Wu D."/>
            <person name="Madern D."/>
            <person name="Eisen J.A."/>
            <person name="Darling A.E."/>
            <person name="Facciotti M.T."/>
        </authorList>
    </citation>
    <scope>NUCLEOTIDE SEQUENCE [LARGE SCALE GENOMIC DNA]</scope>
    <source>
        <strain evidence="3 4">DSM 13077</strain>
    </source>
</reference>
<dbReference type="Pfam" id="PF00296">
    <property type="entry name" value="Bac_luciferase"/>
    <property type="match status" value="1"/>
</dbReference>
<dbReference type="InterPro" id="IPR050564">
    <property type="entry name" value="F420-G6PD/mer"/>
</dbReference>
<comment type="caution">
    <text evidence="3">The sequence shown here is derived from an EMBL/GenBank/DDBJ whole genome shotgun (WGS) entry which is preliminary data.</text>
</comment>
<name>M0AQF3_9EURY</name>
<dbReference type="Proteomes" id="UP000011591">
    <property type="component" value="Unassembled WGS sequence"/>
</dbReference>
<dbReference type="InterPro" id="IPR036661">
    <property type="entry name" value="Luciferase-like_sf"/>
</dbReference>
<evidence type="ECO:0000313" key="4">
    <source>
        <dbReference type="Proteomes" id="UP000011591"/>
    </source>
</evidence>
<evidence type="ECO:0000259" key="2">
    <source>
        <dbReference type="Pfam" id="PF00296"/>
    </source>
</evidence>
<dbReference type="PATRIC" id="fig|1227491.4.peg.4041"/>
<evidence type="ECO:0000313" key="3">
    <source>
        <dbReference type="EMBL" id="ELY99608.1"/>
    </source>
</evidence>
<keyword evidence="1" id="KW-0560">Oxidoreductase</keyword>
<sequence>MPGIIPALSALAAVTNDIELGPCIALAPLYNPIRLAEDIATIDLIAGGRTTLGFGIGSNIDLLNAFGIAGDERVDRLTDTIDVIRGAWSEGSLNYESNFHETPADIDVTPKPAHDVPIMFGGVAKPAVRRAARIGDGWCAPQSLPLEAIRKRVADIETVRENEEIDGDFQVYLVLDGFVGDSHELAWETMREGYFYTTRRYAEIDSGEPVDELSTEQKQDLKEQAIFGTPEQVVDELQTYRDALGDDVHIIFRSYHPNIGTEEMASCIRRLGDEVRPELVRA</sequence>
<proteinExistence type="predicted"/>
<dbReference type="OrthoDB" id="7684at2157"/>
<organism evidence="3 4">
    <name type="scientific">Natrialba aegyptia DSM 13077</name>
    <dbReference type="NCBI Taxonomy" id="1227491"/>
    <lineage>
        <taxon>Archaea</taxon>
        <taxon>Methanobacteriati</taxon>
        <taxon>Methanobacteriota</taxon>
        <taxon>Stenosarchaea group</taxon>
        <taxon>Halobacteria</taxon>
        <taxon>Halobacteriales</taxon>
        <taxon>Natrialbaceae</taxon>
        <taxon>Natrialba</taxon>
    </lineage>
</organism>
<accession>M0AQF3</accession>
<dbReference type="SUPFAM" id="SSF51679">
    <property type="entry name" value="Bacterial luciferase-like"/>
    <property type="match status" value="1"/>
</dbReference>
<protein>
    <submittedName>
        <fullName evidence="3">Luciferase monooxygenase</fullName>
    </submittedName>
</protein>
<feature type="domain" description="Luciferase-like" evidence="2">
    <location>
        <begin position="7"/>
        <end position="246"/>
    </location>
</feature>
<dbReference type="GO" id="GO:0016705">
    <property type="term" value="F:oxidoreductase activity, acting on paired donors, with incorporation or reduction of molecular oxygen"/>
    <property type="evidence" value="ECO:0007669"/>
    <property type="project" value="InterPro"/>
</dbReference>
<keyword evidence="4" id="KW-1185">Reference proteome</keyword>
<dbReference type="AlphaFoldDB" id="M0AQF3"/>
<dbReference type="Gene3D" id="3.20.20.30">
    <property type="entry name" value="Luciferase-like domain"/>
    <property type="match status" value="1"/>
</dbReference>
<keyword evidence="3" id="KW-0503">Monooxygenase</keyword>
<gene>
    <name evidence="3" type="ORF">C480_20094</name>
</gene>